<organism evidence="1 2">
    <name type="scientific">Pseudomonas brassicacearum</name>
    <dbReference type="NCBI Taxonomy" id="930166"/>
    <lineage>
        <taxon>Bacteria</taxon>
        <taxon>Pseudomonadati</taxon>
        <taxon>Pseudomonadota</taxon>
        <taxon>Gammaproteobacteria</taxon>
        <taxon>Pseudomonadales</taxon>
        <taxon>Pseudomonadaceae</taxon>
        <taxon>Pseudomonas</taxon>
    </lineage>
</organism>
<name>A0AAW8M857_9PSED</name>
<dbReference type="Proteomes" id="UP001252613">
    <property type="component" value="Unassembled WGS sequence"/>
</dbReference>
<dbReference type="InterPro" id="IPR003458">
    <property type="entry name" value="Phage_T4_Gp38_tail_assem"/>
</dbReference>
<evidence type="ECO:0008006" key="3">
    <source>
        <dbReference type="Google" id="ProtNLM"/>
    </source>
</evidence>
<evidence type="ECO:0000313" key="1">
    <source>
        <dbReference type="EMBL" id="MDR6957452.1"/>
    </source>
</evidence>
<proteinExistence type="predicted"/>
<reference evidence="1" key="1">
    <citation type="submission" date="2023-07" db="EMBL/GenBank/DDBJ databases">
        <title>Sorghum-associated microbial communities from plants grown in Nebraska, USA.</title>
        <authorList>
            <person name="Schachtman D."/>
        </authorList>
    </citation>
    <scope>NUCLEOTIDE SEQUENCE</scope>
    <source>
        <strain evidence="1">3432</strain>
    </source>
</reference>
<dbReference type="RefSeq" id="WP_310357993.1">
    <property type="nucleotide sequence ID" value="NZ_JAVDVC010000002.1"/>
</dbReference>
<accession>A0AAW8M857</accession>
<protein>
    <recommendedName>
        <fullName evidence="3">Phage tail protein</fullName>
    </recommendedName>
</protein>
<dbReference type="AlphaFoldDB" id="A0AAW8M857"/>
<dbReference type="EMBL" id="JAVDVC010000002">
    <property type="protein sequence ID" value="MDR6957452.1"/>
    <property type="molecule type" value="Genomic_DNA"/>
</dbReference>
<dbReference type="Pfam" id="PF02413">
    <property type="entry name" value="Caudo_TAP"/>
    <property type="match status" value="1"/>
</dbReference>
<sequence length="141" mass="15933">MFTSKTARGFYDAAINVSMPDDVVEISAASHAELLVGQSEGKVIAWGDDGFPVLVDPLPPSHEELATVERTWRNLRLAETDGVVARHRDELEERVDTTLTPAQYNELQEYRRALRHWPQGEAFPLLDHRPAGPFWLSEQPQ</sequence>
<evidence type="ECO:0000313" key="2">
    <source>
        <dbReference type="Proteomes" id="UP001252613"/>
    </source>
</evidence>
<gene>
    <name evidence="1" type="ORF">J2W43_001428</name>
</gene>
<comment type="caution">
    <text evidence="1">The sequence shown here is derived from an EMBL/GenBank/DDBJ whole genome shotgun (WGS) entry which is preliminary data.</text>
</comment>